<feature type="region of interest" description="Disordered" evidence="1">
    <location>
        <begin position="398"/>
        <end position="420"/>
    </location>
</feature>
<evidence type="ECO:0008006" key="4">
    <source>
        <dbReference type="Google" id="ProtNLM"/>
    </source>
</evidence>
<protein>
    <recommendedName>
        <fullName evidence="4">BNR/Asp-box repeat protein</fullName>
    </recommendedName>
</protein>
<gene>
    <name evidence="2" type="ORF">H7B90_29325</name>
</gene>
<name>A0A841U6N1_9BACL</name>
<dbReference type="Gene3D" id="2.130.10.10">
    <property type="entry name" value="YVTN repeat-like/Quinoprotein amine dehydrogenase"/>
    <property type="match status" value="2"/>
</dbReference>
<organism evidence="2 3">
    <name type="scientific">Cohnella xylanilytica</name>
    <dbReference type="NCBI Taxonomy" id="557555"/>
    <lineage>
        <taxon>Bacteria</taxon>
        <taxon>Bacillati</taxon>
        <taxon>Bacillota</taxon>
        <taxon>Bacilli</taxon>
        <taxon>Bacillales</taxon>
        <taxon>Paenibacillaceae</taxon>
        <taxon>Cohnella</taxon>
    </lineage>
</organism>
<dbReference type="RefSeq" id="WP_185139451.1">
    <property type="nucleotide sequence ID" value="NZ_JACJVR010000129.1"/>
</dbReference>
<feature type="compositionally biased region" description="Polar residues" evidence="1">
    <location>
        <begin position="15"/>
        <end position="27"/>
    </location>
</feature>
<dbReference type="PANTHER" id="PTHR47199:SF2">
    <property type="entry name" value="PHOTOSYSTEM II STABILITY_ASSEMBLY FACTOR HCF136, CHLOROPLASTIC"/>
    <property type="match status" value="1"/>
</dbReference>
<dbReference type="EMBL" id="JACJVR010000129">
    <property type="protein sequence ID" value="MBB6695499.1"/>
    <property type="molecule type" value="Genomic_DNA"/>
</dbReference>
<feature type="compositionally biased region" description="Low complexity" evidence="1">
    <location>
        <begin position="28"/>
        <end position="74"/>
    </location>
</feature>
<dbReference type="Gene3D" id="2.120.10.10">
    <property type="match status" value="1"/>
</dbReference>
<accession>A0A841U6N1</accession>
<proteinExistence type="predicted"/>
<reference evidence="2 3" key="1">
    <citation type="submission" date="2020-08" db="EMBL/GenBank/DDBJ databases">
        <title>Cohnella phylogeny.</title>
        <authorList>
            <person name="Dunlap C."/>
        </authorList>
    </citation>
    <scope>NUCLEOTIDE SEQUENCE [LARGE SCALE GENOMIC DNA]</scope>
    <source>
        <strain evidence="2 3">DSM 25239</strain>
    </source>
</reference>
<evidence type="ECO:0000313" key="2">
    <source>
        <dbReference type="EMBL" id="MBB6695499.1"/>
    </source>
</evidence>
<dbReference type="Proteomes" id="UP000553776">
    <property type="component" value="Unassembled WGS sequence"/>
</dbReference>
<dbReference type="CDD" id="cd15482">
    <property type="entry name" value="Sialidase_non-viral"/>
    <property type="match status" value="1"/>
</dbReference>
<evidence type="ECO:0000256" key="1">
    <source>
        <dbReference type="SAM" id="MobiDB-lite"/>
    </source>
</evidence>
<sequence length="420" mass="42914">MTVAMSLALSGCSGSGNTPAGSPQATDSGSASPSVSPSASPSASPSSSPAGSESPSASPSAEPSGGGASASPVGTGTKPSTEPAGTVTALRLADAKSGWAGGKGWIARTDDGGVHWTKQYTGSFTVNQLFALNGNKVWATLAEGKDAKTARLVRSTDGGKHWEAVGTVPNRAFLHFTDDKTAFSGNATTTDGGRTWKTLNVPKGVVGDVYFHDAANGWAVQASSDKYSFLHSADAGKTWKTVMTRKIQDGNGVTGTLIRSAGKNDAWIEVVGGSGMSQTSYALFHTTDGGKSWLPAIVNNTAGAGPAPGFSMDDDKYPKASGSKPGALYVVNPQTAFLGGECPACDKPNSIMETTDGGKSWAARKSEFDGFGEPYLAAADASHLWFVATDSEKPSVLYTSSDGGKSWKKAHTFAKSSSGT</sequence>
<keyword evidence="3" id="KW-1185">Reference proteome</keyword>
<comment type="caution">
    <text evidence="2">The sequence shown here is derived from an EMBL/GenBank/DDBJ whole genome shotgun (WGS) entry which is preliminary data.</text>
</comment>
<dbReference type="InterPro" id="IPR015943">
    <property type="entry name" value="WD40/YVTN_repeat-like_dom_sf"/>
</dbReference>
<dbReference type="AlphaFoldDB" id="A0A841U6N1"/>
<dbReference type="PANTHER" id="PTHR47199">
    <property type="entry name" value="PHOTOSYSTEM II STABILITY/ASSEMBLY FACTOR HCF136, CHLOROPLASTIC"/>
    <property type="match status" value="1"/>
</dbReference>
<feature type="region of interest" description="Disordered" evidence="1">
    <location>
        <begin position="1"/>
        <end position="85"/>
    </location>
</feature>
<evidence type="ECO:0000313" key="3">
    <source>
        <dbReference type="Proteomes" id="UP000553776"/>
    </source>
</evidence>
<dbReference type="SUPFAM" id="SSF110296">
    <property type="entry name" value="Oligoxyloglucan reducing end-specific cellobiohydrolase"/>
    <property type="match status" value="2"/>
</dbReference>